<evidence type="ECO:0000259" key="1">
    <source>
        <dbReference type="Pfam" id="PF13228"/>
    </source>
</evidence>
<dbReference type="EMBL" id="NOJY02000008">
    <property type="protein sequence ID" value="RDY28148.1"/>
    <property type="molecule type" value="Genomic_DNA"/>
</dbReference>
<organism evidence="2 3">
    <name type="scientific">Romboutsia weinsteinii</name>
    <dbReference type="NCBI Taxonomy" id="2020949"/>
    <lineage>
        <taxon>Bacteria</taxon>
        <taxon>Bacillati</taxon>
        <taxon>Bacillota</taxon>
        <taxon>Clostridia</taxon>
        <taxon>Peptostreptococcales</taxon>
        <taxon>Peptostreptococcaceae</taxon>
        <taxon>Romboutsia</taxon>
    </lineage>
</organism>
<proteinExistence type="predicted"/>
<comment type="caution">
    <text evidence="2">The sequence shown here is derived from an EMBL/GenBank/DDBJ whole genome shotgun (WGS) entry which is preliminary data.</text>
</comment>
<dbReference type="AlphaFoldDB" id="A0A371J657"/>
<reference evidence="2 3" key="1">
    <citation type="journal article" date="2017" name="Genome Announc.">
        <title>Draft Genome Sequence of Romboutsia weinsteinii sp. nov. Strain CCRI-19649(T) Isolated from Surface Water.</title>
        <authorList>
            <person name="Maheux A.F."/>
            <person name="Boudreau D.K."/>
            <person name="Berube E."/>
            <person name="Boissinot M."/>
            <person name="Cantin P."/>
            <person name="Raymond F."/>
            <person name="Corbeil J."/>
            <person name="Omar R.F."/>
            <person name="Bergeron M.G."/>
        </authorList>
    </citation>
    <scope>NUCLEOTIDE SEQUENCE [LARGE SCALE GENOMIC DNA]</scope>
    <source>
        <strain evidence="2 3">CCRI-19649</strain>
    </source>
</reference>
<gene>
    <name evidence="2" type="ORF">CHL78_006015</name>
</gene>
<dbReference type="Proteomes" id="UP000215694">
    <property type="component" value="Unassembled WGS sequence"/>
</dbReference>
<dbReference type="RefSeq" id="WP_094368219.1">
    <property type="nucleotide sequence ID" value="NZ_NOJY02000008.1"/>
</dbReference>
<dbReference type="InterPro" id="IPR025117">
    <property type="entry name" value="DUF4037"/>
</dbReference>
<feature type="domain" description="DUF4037" evidence="1">
    <location>
        <begin position="144"/>
        <end position="242"/>
    </location>
</feature>
<protein>
    <submittedName>
        <fullName evidence="2">DUF4037 domain-containing protein</fullName>
    </submittedName>
</protein>
<sequence length="375" mass="44195">MKGLELSERFYFEVVKSLIDNEFPMLKDKYSAGLIGYGSDVLENDDELSRDHEWGPRCYIWLSNDDYEKYALDIDKTLLDKLPLSYKGYKTRYVYDEDYKALVGANTKRNSIHHIAITTTERYMKIQFGISKKNGEYPLTDIEWLCIPEQKLLELTRGKIFYDPIGEITYIRNEFKYYDDEVWKFKLLFCWKEISNLELIPLCFARGDEIGGKVCLNKVIENIIRIAYLYNKTYYPGYIKWFGYEFSKLPKVAEDIENQIKECQCSSDINLIMNNLKNIVKHLLKEHNKMCITKHISIENNKTTRGLCDISVKHIPDIIEESLTEKLKDLGLRGSCDQWISNSDLLIWSEKFTDLKHIYEEGKMLERNRVGDMII</sequence>
<keyword evidence="3" id="KW-1185">Reference proteome</keyword>
<evidence type="ECO:0000313" key="3">
    <source>
        <dbReference type="Proteomes" id="UP000215694"/>
    </source>
</evidence>
<accession>A0A371J657</accession>
<dbReference type="Pfam" id="PF13228">
    <property type="entry name" value="DUF4037"/>
    <property type="match status" value="1"/>
</dbReference>
<dbReference type="OrthoDB" id="3030at2"/>
<name>A0A371J657_9FIRM</name>
<evidence type="ECO:0000313" key="2">
    <source>
        <dbReference type="EMBL" id="RDY28148.1"/>
    </source>
</evidence>